<dbReference type="EMBL" id="CM002923">
    <property type="protein sequence ID" value="KGN61425.1"/>
    <property type="molecule type" value="Genomic_DNA"/>
</dbReference>
<evidence type="ECO:0008006" key="3">
    <source>
        <dbReference type="Google" id="ProtNLM"/>
    </source>
</evidence>
<keyword evidence="2" id="KW-1185">Reference proteome</keyword>
<dbReference type="Proteomes" id="UP000029981">
    <property type="component" value="Chromosome 2"/>
</dbReference>
<accession>A0A0A0LHL8</accession>
<protein>
    <recommendedName>
        <fullName evidence="3">Aminotransferase-like plant mobile domain-containing protein</fullName>
    </recommendedName>
</protein>
<dbReference type="Gramene" id="KGN61425">
    <property type="protein sequence ID" value="KGN61425"/>
    <property type="gene ID" value="Csa_2G120910"/>
</dbReference>
<organism evidence="1 2">
    <name type="scientific">Cucumis sativus</name>
    <name type="common">Cucumber</name>
    <dbReference type="NCBI Taxonomy" id="3659"/>
    <lineage>
        <taxon>Eukaryota</taxon>
        <taxon>Viridiplantae</taxon>
        <taxon>Streptophyta</taxon>
        <taxon>Embryophyta</taxon>
        <taxon>Tracheophyta</taxon>
        <taxon>Spermatophyta</taxon>
        <taxon>Magnoliopsida</taxon>
        <taxon>eudicotyledons</taxon>
        <taxon>Gunneridae</taxon>
        <taxon>Pentapetalae</taxon>
        <taxon>rosids</taxon>
        <taxon>fabids</taxon>
        <taxon>Cucurbitales</taxon>
        <taxon>Cucurbitaceae</taxon>
        <taxon>Benincaseae</taxon>
        <taxon>Cucumis</taxon>
    </lineage>
</organism>
<gene>
    <name evidence="1" type="ORF">Csa_2G120910</name>
</gene>
<reference evidence="1 2" key="3">
    <citation type="journal article" date="2010" name="BMC Genomics">
        <title>Transcriptome sequencing and comparative analysis of cucumber flowers with different sex types.</title>
        <authorList>
            <person name="Guo S."/>
            <person name="Zheng Y."/>
            <person name="Joung J.G."/>
            <person name="Liu S."/>
            <person name="Zhang Z."/>
            <person name="Crasta O.R."/>
            <person name="Sobral B.W."/>
            <person name="Xu Y."/>
            <person name="Huang S."/>
            <person name="Fei Z."/>
        </authorList>
    </citation>
    <scope>NUCLEOTIDE SEQUENCE [LARGE SCALE GENOMIC DNA]</scope>
    <source>
        <strain evidence="2">cv. 9930</strain>
    </source>
</reference>
<dbReference type="AlphaFoldDB" id="A0A0A0LHL8"/>
<dbReference type="STRING" id="3659.A0A0A0LHL8"/>
<reference evidence="1 2" key="1">
    <citation type="journal article" date="2009" name="Nat. Genet.">
        <title>The genome of the cucumber, Cucumis sativus L.</title>
        <authorList>
            <person name="Huang S."/>
            <person name="Li R."/>
            <person name="Zhang Z."/>
            <person name="Li L."/>
            <person name="Gu X."/>
            <person name="Fan W."/>
            <person name="Lucas W.J."/>
            <person name="Wang X."/>
            <person name="Xie B."/>
            <person name="Ni P."/>
            <person name="Ren Y."/>
            <person name="Zhu H."/>
            <person name="Li J."/>
            <person name="Lin K."/>
            <person name="Jin W."/>
            <person name="Fei Z."/>
            <person name="Li G."/>
            <person name="Staub J."/>
            <person name="Kilian A."/>
            <person name="van der Vossen E.A."/>
            <person name="Wu Y."/>
            <person name="Guo J."/>
            <person name="He J."/>
            <person name="Jia Z."/>
            <person name="Ren Y."/>
            <person name="Tian G."/>
            <person name="Lu Y."/>
            <person name="Ruan J."/>
            <person name="Qian W."/>
            <person name="Wang M."/>
            <person name="Huang Q."/>
            <person name="Li B."/>
            <person name="Xuan Z."/>
            <person name="Cao J."/>
            <person name="Asan"/>
            <person name="Wu Z."/>
            <person name="Zhang J."/>
            <person name="Cai Q."/>
            <person name="Bai Y."/>
            <person name="Zhao B."/>
            <person name="Han Y."/>
            <person name="Li Y."/>
            <person name="Li X."/>
            <person name="Wang S."/>
            <person name="Shi Q."/>
            <person name="Liu S."/>
            <person name="Cho W.K."/>
            <person name="Kim J.Y."/>
            <person name="Xu Y."/>
            <person name="Heller-Uszynska K."/>
            <person name="Miao H."/>
            <person name="Cheng Z."/>
            <person name="Zhang S."/>
            <person name="Wu J."/>
            <person name="Yang Y."/>
            <person name="Kang H."/>
            <person name="Li M."/>
            <person name="Liang H."/>
            <person name="Ren X."/>
            <person name="Shi Z."/>
            <person name="Wen M."/>
            <person name="Jian M."/>
            <person name="Yang H."/>
            <person name="Zhang G."/>
            <person name="Yang Z."/>
            <person name="Chen R."/>
            <person name="Liu S."/>
            <person name="Li J."/>
            <person name="Ma L."/>
            <person name="Liu H."/>
            <person name="Zhou Y."/>
            <person name="Zhao J."/>
            <person name="Fang X."/>
            <person name="Li G."/>
            <person name="Fang L."/>
            <person name="Li Y."/>
            <person name="Liu D."/>
            <person name="Zheng H."/>
            <person name="Zhang Y."/>
            <person name="Qin N."/>
            <person name="Li Z."/>
            <person name="Yang G."/>
            <person name="Yang S."/>
            <person name="Bolund L."/>
            <person name="Kristiansen K."/>
            <person name="Zheng H."/>
            <person name="Li S."/>
            <person name="Zhang X."/>
            <person name="Yang H."/>
            <person name="Wang J."/>
            <person name="Sun R."/>
            <person name="Zhang B."/>
            <person name="Jiang S."/>
            <person name="Wang J."/>
            <person name="Du Y."/>
            <person name="Li S."/>
        </authorList>
    </citation>
    <scope>NUCLEOTIDE SEQUENCE [LARGE SCALE GENOMIC DNA]</scope>
    <source>
        <strain evidence="2">cv. 9930</strain>
    </source>
</reference>
<sequence length="59" mass="7135">MDISPLMCFCMDEWHHHDRTLRQFGLKQDVPLDFNTEPLLHNVDLRITDWFDIVVHLVM</sequence>
<evidence type="ECO:0000313" key="2">
    <source>
        <dbReference type="Proteomes" id="UP000029981"/>
    </source>
</evidence>
<reference evidence="1 2" key="4">
    <citation type="journal article" date="2011" name="BMC Genomics">
        <title>RNA-Seq improves annotation of protein-coding genes in the cucumber genome.</title>
        <authorList>
            <person name="Li Z."/>
            <person name="Zhang Z."/>
            <person name="Yan P."/>
            <person name="Huang S."/>
            <person name="Fei Z."/>
            <person name="Lin K."/>
        </authorList>
    </citation>
    <scope>NUCLEOTIDE SEQUENCE [LARGE SCALE GENOMIC DNA]</scope>
    <source>
        <strain evidence="2">cv. 9930</strain>
    </source>
</reference>
<evidence type="ECO:0000313" key="1">
    <source>
        <dbReference type="EMBL" id="KGN61425.1"/>
    </source>
</evidence>
<reference evidence="1 2" key="2">
    <citation type="journal article" date="2009" name="PLoS ONE">
        <title>An integrated genetic and cytogenetic map of the cucumber genome.</title>
        <authorList>
            <person name="Ren Y."/>
            <person name="Zhang Z."/>
            <person name="Liu J."/>
            <person name="Staub J.E."/>
            <person name="Han Y."/>
            <person name="Cheng Z."/>
            <person name="Li X."/>
            <person name="Lu J."/>
            <person name="Miao H."/>
            <person name="Kang H."/>
            <person name="Xie B."/>
            <person name="Gu X."/>
            <person name="Wang X."/>
            <person name="Du Y."/>
            <person name="Jin W."/>
            <person name="Huang S."/>
        </authorList>
    </citation>
    <scope>NUCLEOTIDE SEQUENCE [LARGE SCALE GENOMIC DNA]</scope>
    <source>
        <strain evidence="2">cv. 9930</strain>
    </source>
</reference>
<proteinExistence type="predicted"/>
<name>A0A0A0LHL8_CUCSA</name>